<evidence type="ECO:0000256" key="16">
    <source>
        <dbReference type="PROSITE-ProRule" id="PRU10141"/>
    </source>
</evidence>
<dbReference type="SUPFAM" id="SSF56112">
    <property type="entry name" value="Protein kinase-like (PK-like)"/>
    <property type="match status" value="1"/>
</dbReference>
<keyword evidence="7 16" id="KW-0547">Nucleotide-binding</keyword>
<dbReference type="PROSITE" id="PS00108">
    <property type="entry name" value="PROTEIN_KINASE_ST"/>
    <property type="match status" value="1"/>
</dbReference>
<evidence type="ECO:0000256" key="7">
    <source>
        <dbReference type="ARBA" id="ARBA00022741"/>
    </source>
</evidence>
<dbReference type="GO" id="GO:0004674">
    <property type="term" value="F:protein serine/threonine kinase activity"/>
    <property type="evidence" value="ECO:0007669"/>
    <property type="project" value="UniProtKB-KW"/>
</dbReference>
<evidence type="ECO:0000256" key="10">
    <source>
        <dbReference type="ARBA" id="ARBA00022989"/>
    </source>
</evidence>
<comment type="catalytic activity">
    <reaction evidence="14">
        <text>L-threonyl-[protein] + ATP = O-phospho-L-threonyl-[protein] + ADP + H(+)</text>
        <dbReference type="Rhea" id="RHEA:46608"/>
        <dbReference type="Rhea" id="RHEA-COMP:11060"/>
        <dbReference type="Rhea" id="RHEA-COMP:11605"/>
        <dbReference type="ChEBI" id="CHEBI:15378"/>
        <dbReference type="ChEBI" id="CHEBI:30013"/>
        <dbReference type="ChEBI" id="CHEBI:30616"/>
        <dbReference type="ChEBI" id="CHEBI:61977"/>
        <dbReference type="ChEBI" id="CHEBI:456216"/>
        <dbReference type="EC" id="2.7.11.1"/>
    </reaction>
</comment>
<dbReference type="InterPro" id="IPR011009">
    <property type="entry name" value="Kinase-like_dom_sf"/>
</dbReference>
<dbReference type="InterPro" id="IPR008271">
    <property type="entry name" value="Ser/Thr_kinase_AS"/>
</dbReference>
<keyword evidence="13" id="KW-0325">Glycoprotein</keyword>
<evidence type="ECO:0000256" key="9">
    <source>
        <dbReference type="ARBA" id="ARBA00022840"/>
    </source>
</evidence>
<feature type="transmembrane region" description="Helical" evidence="17">
    <location>
        <begin position="252"/>
        <end position="274"/>
    </location>
</feature>
<dbReference type="InterPro" id="IPR000719">
    <property type="entry name" value="Prot_kinase_dom"/>
</dbReference>
<evidence type="ECO:0000256" key="6">
    <source>
        <dbReference type="ARBA" id="ARBA00022729"/>
    </source>
</evidence>
<proteinExistence type="predicted"/>
<evidence type="ECO:0000256" key="18">
    <source>
        <dbReference type="SAM" id="SignalP"/>
    </source>
</evidence>
<dbReference type="InterPro" id="IPR043891">
    <property type="entry name" value="SPARK"/>
</dbReference>
<dbReference type="InterPro" id="IPR017441">
    <property type="entry name" value="Protein_kinase_ATP_BS"/>
</dbReference>
<dbReference type="PANTHER" id="PTHR47989:SF62">
    <property type="entry name" value="OS05G0423500 PROTEIN"/>
    <property type="match status" value="1"/>
</dbReference>
<dbReference type="GO" id="GO:0005524">
    <property type="term" value="F:ATP binding"/>
    <property type="evidence" value="ECO:0007669"/>
    <property type="project" value="UniProtKB-UniRule"/>
</dbReference>
<evidence type="ECO:0000256" key="3">
    <source>
        <dbReference type="ARBA" id="ARBA00022527"/>
    </source>
</evidence>
<keyword evidence="5 17" id="KW-0812">Transmembrane</keyword>
<keyword evidence="8" id="KW-0418">Kinase</keyword>
<evidence type="ECO:0000256" key="2">
    <source>
        <dbReference type="ARBA" id="ARBA00012513"/>
    </source>
</evidence>
<evidence type="ECO:0000256" key="14">
    <source>
        <dbReference type="ARBA" id="ARBA00047899"/>
    </source>
</evidence>
<comment type="catalytic activity">
    <reaction evidence="15">
        <text>L-seryl-[protein] + ATP = O-phospho-L-seryl-[protein] + ADP + H(+)</text>
        <dbReference type="Rhea" id="RHEA:17989"/>
        <dbReference type="Rhea" id="RHEA-COMP:9863"/>
        <dbReference type="Rhea" id="RHEA-COMP:11604"/>
        <dbReference type="ChEBI" id="CHEBI:15378"/>
        <dbReference type="ChEBI" id="CHEBI:29999"/>
        <dbReference type="ChEBI" id="CHEBI:30616"/>
        <dbReference type="ChEBI" id="CHEBI:83421"/>
        <dbReference type="ChEBI" id="CHEBI:456216"/>
        <dbReference type="EC" id="2.7.11.1"/>
    </reaction>
</comment>
<evidence type="ECO:0000256" key="4">
    <source>
        <dbReference type="ARBA" id="ARBA00022679"/>
    </source>
</evidence>
<evidence type="ECO:0000259" key="19">
    <source>
        <dbReference type="PROSITE" id="PS50011"/>
    </source>
</evidence>
<evidence type="ECO:0000256" key="8">
    <source>
        <dbReference type="ARBA" id="ARBA00022777"/>
    </source>
</evidence>
<comment type="caution">
    <text evidence="20">The sequence shown here is derived from an EMBL/GenBank/DDBJ whole genome shotgun (WGS) entry which is preliminary data.</text>
</comment>
<dbReference type="Pfam" id="PF19160">
    <property type="entry name" value="SPARK"/>
    <property type="match status" value="1"/>
</dbReference>
<accession>A0A6G1EE10</accession>
<dbReference type="OrthoDB" id="122279at2759"/>
<keyword evidence="9 16" id="KW-0067">ATP-binding</keyword>
<evidence type="ECO:0000256" key="15">
    <source>
        <dbReference type="ARBA" id="ARBA00048679"/>
    </source>
</evidence>
<evidence type="ECO:0000256" key="5">
    <source>
        <dbReference type="ARBA" id="ARBA00022692"/>
    </source>
</evidence>
<comment type="subcellular location">
    <subcellularLocation>
        <location evidence="1">Membrane</location>
        <topology evidence="1">Single-pass type I membrane protein</topology>
    </subcellularLocation>
</comment>
<dbReference type="FunFam" id="1.10.510.10:FF:000287">
    <property type="entry name" value="probable LRR receptor-like serine/threonine-protein kinase RKF3"/>
    <property type="match status" value="1"/>
</dbReference>
<feature type="chain" id="PRO_5026185899" description="non-specific serine/threonine protein kinase" evidence="18">
    <location>
        <begin position="22"/>
        <end position="650"/>
    </location>
</feature>
<keyword evidence="4" id="KW-0808">Transferase</keyword>
<dbReference type="PROSITE" id="PS50011">
    <property type="entry name" value="PROTEIN_KINASE_DOM"/>
    <property type="match status" value="1"/>
</dbReference>
<sequence>MPSLALLRAVMALLLLLLARSTEEVAGAGGGGGGGNATCPLDLSYVATFPWDSGLCAGGGARNMTGCCMTLLSVLAIGLAEQVRATGHFRIPSVGASAACLKGFGAALSAPPLSLPGASLVPACFPSPDQFVASPSFCAGVTTAAEYRAVVGNDAVAALDSACGADLSSLPLCSRCLDAGIAATSRLKAAANISANGSTTDDTAKRCFYLTVTYAAGISNTAGPTFPPTAGCTLGLALSTPPAAPSKSHNTVVYATAIPVAFLLLASLLAFFVWRRHEKKKKIHEISKEGSAERRSHPRPNTGSILFDIAELSKATDGFADGNLVGRGGFGAVYRGVLADGSVVAVKKMLDPDVEGGDEEFTNEVEIISHLRHRNLVPLRGCCIVDDDVEEGKQKFLVYDFMPNGALEDFIFRDGEGGDSKRPALTWAQRRSIIMDVARGLEYLHYGVKPAIYHRDIKATNILLDAEMRARVADFGLARRSREGQSHLTTRVAGTHGYLAPEYALYGQLTEKSDVYSFGVLVLEILSARRVLDMAAPAGPVLITDWAWTLVKAGQAREVLDEALSTAESPRGGTMERFVLVGILCAHVMVALRPTITEAVKMLEGDMDIPELPDRPLPYGHNVLFSEAGSNFSASPAFSGPFIDNGDMLR</sequence>
<dbReference type="Gene3D" id="3.30.200.20">
    <property type="entry name" value="Phosphorylase Kinase, domain 1"/>
    <property type="match status" value="1"/>
</dbReference>
<evidence type="ECO:0000313" key="21">
    <source>
        <dbReference type="Proteomes" id="UP000479710"/>
    </source>
</evidence>
<evidence type="ECO:0000256" key="12">
    <source>
        <dbReference type="ARBA" id="ARBA00023170"/>
    </source>
</evidence>
<dbReference type="Pfam" id="PF07714">
    <property type="entry name" value="PK_Tyr_Ser-Thr"/>
    <property type="match status" value="1"/>
</dbReference>
<dbReference type="FunFam" id="3.30.200.20:FF:000492">
    <property type="entry name" value="probable receptor-like protein kinase At1g11050"/>
    <property type="match status" value="1"/>
</dbReference>
<evidence type="ECO:0000256" key="17">
    <source>
        <dbReference type="SAM" id="Phobius"/>
    </source>
</evidence>
<dbReference type="SMART" id="SM00220">
    <property type="entry name" value="S_TKc"/>
    <property type="match status" value="1"/>
</dbReference>
<dbReference type="PANTHER" id="PTHR47989">
    <property type="entry name" value="OS01G0750732 PROTEIN"/>
    <property type="match status" value="1"/>
</dbReference>
<evidence type="ECO:0000256" key="11">
    <source>
        <dbReference type="ARBA" id="ARBA00023136"/>
    </source>
</evidence>
<keyword evidence="6 18" id="KW-0732">Signal</keyword>
<gene>
    <name evidence="20" type="ORF">E2562_001048</name>
</gene>
<dbReference type="EMBL" id="SPHZ02000003">
    <property type="protein sequence ID" value="KAF0922642.1"/>
    <property type="molecule type" value="Genomic_DNA"/>
</dbReference>
<dbReference type="CDD" id="cd14066">
    <property type="entry name" value="STKc_IRAK"/>
    <property type="match status" value="1"/>
</dbReference>
<dbReference type="GO" id="GO:0016020">
    <property type="term" value="C:membrane"/>
    <property type="evidence" value="ECO:0007669"/>
    <property type="project" value="UniProtKB-SubCell"/>
</dbReference>
<reference evidence="20 21" key="1">
    <citation type="submission" date="2019-11" db="EMBL/GenBank/DDBJ databases">
        <title>Whole genome sequence of Oryza granulata.</title>
        <authorList>
            <person name="Li W."/>
        </authorList>
    </citation>
    <scope>NUCLEOTIDE SEQUENCE [LARGE SCALE GENOMIC DNA]</scope>
    <source>
        <strain evidence="21">cv. Menghai</strain>
        <tissue evidence="20">Leaf</tissue>
    </source>
</reference>
<evidence type="ECO:0000256" key="13">
    <source>
        <dbReference type="ARBA" id="ARBA00023180"/>
    </source>
</evidence>
<dbReference type="AlphaFoldDB" id="A0A6G1EE10"/>
<evidence type="ECO:0000256" key="1">
    <source>
        <dbReference type="ARBA" id="ARBA00004479"/>
    </source>
</evidence>
<name>A0A6G1EE10_9ORYZ</name>
<dbReference type="Gene3D" id="1.10.510.10">
    <property type="entry name" value="Transferase(Phosphotransferase) domain 1"/>
    <property type="match status" value="1"/>
</dbReference>
<keyword evidence="21" id="KW-1185">Reference proteome</keyword>
<dbReference type="Proteomes" id="UP000479710">
    <property type="component" value="Unassembled WGS sequence"/>
</dbReference>
<dbReference type="PROSITE" id="PS00107">
    <property type="entry name" value="PROTEIN_KINASE_ATP"/>
    <property type="match status" value="1"/>
</dbReference>
<feature type="signal peptide" evidence="18">
    <location>
        <begin position="1"/>
        <end position="21"/>
    </location>
</feature>
<keyword evidence="12" id="KW-0675">Receptor</keyword>
<protein>
    <recommendedName>
        <fullName evidence="2">non-specific serine/threonine protein kinase</fullName>
        <ecNumber evidence="2">2.7.11.1</ecNumber>
    </recommendedName>
</protein>
<keyword evidence="11 17" id="KW-0472">Membrane</keyword>
<keyword evidence="10 17" id="KW-1133">Transmembrane helix</keyword>
<feature type="binding site" evidence="16">
    <location>
        <position position="348"/>
    </location>
    <ligand>
        <name>ATP</name>
        <dbReference type="ChEBI" id="CHEBI:30616"/>
    </ligand>
</feature>
<evidence type="ECO:0000313" key="20">
    <source>
        <dbReference type="EMBL" id="KAF0922642.1"/>
    </source>
</evidence>
<dbReference type="InterPro" id="IPR001245">
    <property type="entry name" value="Ser-Thr/Tyr_kinase_cat_dom"/>
</dbReference>
<keyword evidence="3" id="KW-0723">Serine/threonine-protein kinase</keyword>
<organism evidence="20 21">
    <name type="scientific">Oryza meyeriana var. granulata</name>
    <dbReference type="NCBI Taxonomy" id="110450"/>
    <lineage>
        <taxon>Eukaryota</taxon>
        <taxon>Viridiplantae</taxon>
        <taxon>Streptophyta</taxon>
        <taxon>Embryophyta</taxon>
        <taxon>Tracheophyta</taxon>
        <taxon>Spermatophyta</taxon>
        <taxon>Magnoliopsida</taxon>
        <taxon>Liliopsida</taxon>
        <taxon>Poales</taxon>
        <taxon>Poaceae</taxon>
        <taxon>BOP clade</taxon>
        <taxon>Oryzoideae</taxon>
        <taxon>Oryzeae</taxon>
        <taxon>Oryzinae</taxon>
        <taxon>Oryza</taxon>
        <taxon>Oryza meyeriana</taxon>
    </lineage>
</organism>
<feature type="domain" description="Protein kinase" evidence="19">
    <location>
        <begin position="319"/>
        <end position="590"/>
    </location>
</feature>
<dbReference type="EC" id="2.7.11.1" evidence="2"/>